<comment type="caution">
    <text evidence="2">The sequence shown here is derived from an EMBL/GenBank/DDBJ whole genome shotgun (WGS) entry which is preliminary data.</text>
</comment>
<evidence type="ECO:0000313" key="2">
    <source>
        <dbReference type="EMBL" id="GJE85098.1"/>
    </source>
</evidence>
<proteinExistence type="predicted"/>
<dbReference type="OrthoDB" id="3255541at2759"/>
<feature type="compositionally biased region" description="Basic and acidic residues" evidence="1">
    <location>
        <begin position="101"/>
        <end position="111"/>
    </location>
</feature>
<accession>A0A9P3FXQ2</accession>
<dbReference type="Proteomes" id="UP000703269">
    <property type="component" value="Unassembled WGS sequence"/>
</dbReference>
<protein>
    <submittedName>
        <fullName evidence="2">Uncharacterized protein</fullName>
    </submittedName>
</protein>
<dbReference type="AlphaFoldDB" id="A0A9P3FXQ2"/>
<evidence type="ECO:0000313" key="3">
    <source>
        <dbReference type="Proteomes" id="UP000703269"/>
    </source>
</evidence>
<gene>
    <name evidence="2" type="ORF">PsYK624_011750</name>
</gene>
<feature type="region of interest" description="Disordered" evidence="1">
    <location>
        <begin position="88"/>
        <end position="111"/>
    </location>
</feature>
<sequence length="123" mass="14272">MVDQHSTVLAMGLACKAFYKPAMKALWRELGSPEPLIRVLPEHTRGDQLELQLTVVDKPSSEDWKRFMYYAQLVRALHYMRLECLDDDDDDDEDSDDSDDSYGHKDGDHGDPQIAWDSFLKYF</sequence>
<dbReference type="EMBL" id="BPQB01000002">
    <property type="protein sequence ID" value="GJE85098.1"/>
    <property type="molecule type" value="Genomic_DNA"/>
</dbReference>
<keyword evidence="3" id="KW-1185">Reference proteome</keyword>
<organism evidence="2 3">
    <name type="scientific">Phanerochaete sordida</name>
    <dbReference type="NCBI Taxonomy" id="48140"/>
    <lineage>
        <taxon>Eukaryota</taxon>
        <taxon>Fungi</taxon>
        <taxon>Dikarya</taxon>
        <taxon>Basidiomycota</taxon>
        <taxon>Agaricomycotina</taxon>
        <taxon>Agaricomycetes</taxon>
        <taxon>Polyporales</taxon>
        <taxon>Phanerochaetaceae</taxon>
        <taxon>Phanerochaete</taxon>
    </lineage>
</organism>
<evidence type="ECO:0000256" key="1">
    <source>
        <dbReference type="SAM" id="MobiDB-lite"/>
    </source>
</evidence>
<name>A0A9P3FXQ2_9APHY</name>
<reference evidence="2 3" key="1">
    <citation type="submission" date="2021-08" db="EMBL/GenBank/DDBJ databases">
        <title>Draft Genome Sequence of Phanerochaete sordida strain YK-624.</title>
        <authorList>
            <person name="Mori T."/>
            <person name="Dohra H."/>
            <person name="Suzuki T."/>
            <person name="Kawagishi H."/>
            <person name="Hirai H."/>
        </authorList>
    </citation>
    <scope>NUCLEOTIDE SEQUENCE [LARGE SCALE GENOMIC DNA]</scope>
    <source>
        <strain evidence="2 3">YK-624</strain>
    </source>
</reference>
<feature type="compositionally biased region" description="Acidic residues" evidence="1">
    <location>
        <begin position="88"/>
        <end position="100"/>
    </location>
</feature>